<feature type="compositionally biased region" description="Acidic residues" evidence="1">
    <location>
        <begin position="47"/>
        <end position="57"/>
    </location>
</feature>
<gene>
    <name evidence="2" type="ORF">C482_13560</name>
</gene>
<dbReference type="AlphaFoldDB" id="M0AFD9"/>
<evidence type="ECO:0000256" key="1">
    <source>
        <dbReference type="SAM" id="MobiDB-lite"/>
    </source>
</evidence>
<reference evidence="2 3" key="1">
    <citation type="journal article" date="2014" name="PLoS Genet.">
        <title>Phylogenetically driven sequencing of extremely halophilic archaea reveals strategies for static and dynamic osmo-response.</title>
        <authorList>
            <person name="Becker E.A."/>
            <person name="Seitzer P.M."/>
            <person name="Tritt A."/>
            <person name="Larsen D."/>
            <person name="Krusor M."/>
            <person name="Yao A.I."/>
            <person name="Wu D."/>
            <person name="Madern D."/>
            <person name="Eisen J.A."/>
            <person name="Darling A.E."/>
            <person name="Facciotti M.T."/>
        </authorList>
    </citation>
    <scope>NUCLEOTIDE SEQUENCE [LARGE SCALE GENOMIC DNA]</scope>
    <source>
        <strain evidence="2 3">JCM 10990</strain>
    </source>
</reference>
<protein>
    <submittedName>
        <fullName evidence="2">Uncharacterized protein</fullName>
    </submittedName>
</protein>
<evidence type="ECO:0000313" key="3">
    <source>
        <dbReference type="Proteomes" id="UP000011693"/>
    </source>
</evidence>
<dbReference type="RefSeq" id="WP_006168144.1">
    <property type="nucleotide sequence ID" value="NZ_AOIN01000069.1"/>
</dbReference>
<organism evidence="2 3">
    <name type="scientific">Natrialba chahannaoensis JCM 10990</name>
    <dbReference type="NCBI Taxonomy" id="1227492"/>
    <lineage>
        <taxon>Archaea</taxon>
        <taxon>Methanobacteriati</taxon>
        <taxon>Methanobacteriota</taxon>
        <taxon>Stenosarchaea group</taxon>
        <taxon>Halobacteria</taxon>
        <taxon>Halobacteriales</taxon>
        <taxon>Natrialbaceae</taxon>
        <taxon>Natrialba</taxon>
    </lineage>
</organism>
<dbReference type="PATRIC" id="fig|1227492.4.peg.2690"/>
<dbReference type="Proteomes" id="UP000011693">
    <property type="component" value="Unassembled WGS sequence"/>
</dbReference>
<feature type="region of interest" description="Disordered" evidence="1">
    <location>
        <begin position="47"/>
        <end position="102"/>
    </location>
</feature>
<comment type="caution">
    <text evidence="2">The sequence shown here is derived from an EMBL/GenBank/DDBJ whole genome shotgun (WGS) entry which is preliminary data.</text>
</comment>
<dbReference type="EMBL" id="AOIN01000069">
    <property type="protein sequence ID" value="ELY97264.1"/>
    <property type="molecule type" value="Genomic_DNA"/>
</dbReference>
<evidence type="ECO:0000313" key="2">
    <source>
        <dbReference type="EMBL" id="ELY97264.1"/>
    </source>
</evidence>
<sequence length="102" mass="10840">MTSQRWSASIRRVATLVVVASLLATTVTAGVAASPDEETSIVTEEVNVEENLEETTEESIVNETTETSPDGDIPSFDATPDVEPPTIPTESDESLFGGLLPF</sequence>
<name>M0AFD9_9EURY</name>
<keyword evidence="3" id="KW-1185">Reference proteome</keyword>
<proteinExistence type="predicted"/>
<accession>M0AFD9</accession>